<protein>
    <submittedName>
        <fullName evidence="9">Cytochrome c oxidase accessory protein CcoG</fullName>
    </submittedName>
</protein>
<evidence type="ECO:0000256" key="4">
    <source>
        <dbReference type="ARBA" id="ARBA00022982"/>
    </source>
</evidence>
<dbReference type="InterPro" id="IPR017896">
    <property type="entry name" value="4Fe4S_Fe-S-bd"/>
</dbReference>
<evidence type="ECO:0000313" key="10">
    <source>
        <dbReference type="Proteomes" id="UP000092884"/>
    </source>
</evidence>
<keyword evidence="10" id="KW-1185">Reference proteome</keyword>
<evidence type="ECO:0000256" key="5">
    <source>
        <dbReference type="ARBA" id="ARBA00023004"/>
    </source>
</evidence>
<feature type="transmembrane region" description="Helical" evidence="7">
    <location>
        <begin position="308"/>
        <end position="327"/>
    </location>
</feature>
<dbReference type="InterPro" id="IPR017900">
    <property type="entry name" value="4Fe4S_Fe_S_CS"/>
</dbReference>
<dbReference type="PROSITE" id="PS00198">
    <property type="entry name" value="4FE4S_FER_1"/>
    <property type="match status" value="1"/>
</dbReference>
<dbReference type="KEGG" id="het:BBW65_01230"/>
<dbReference type="Proteomes" id="UP000092884">
    <property type="component" value="Chromosome"/>
</dbReference>
<reference evidence="10" key="1">
    <citation type="submission" date="2016-07" db="EMBL/GenBank/DDBJ databases">
        <authorList>
            <person name="Florea S."/>
            <person name="Webb J.S."/>
            <person name="Jaromczyk J."/>
            <person name="Schardl C.L."/>
        </authorList>
    </citation>
    <scope>NUCLEOTIDE SEQUENCE [LARGE SCALE GENOMIC DNA]</scope>
    <source>
        <strain evidence="10">MIT 01-6242</strain>
    </source>
</reference>
<keyword evidence="1" id="KW-0813">Transport</keyword>
<feature type="transmembrane region" description="Helical" evidence="7">
    <location>
        <begin position="125"/>
        <end position="147"/>
    </location>
</feature>
<feature type="domain" description="4Fe-4S ferredoxin-type" evidence="8">
    <location>
        <begin position="231"/>
        <end position="259"/>
    </location>
</feature>
<dbReference type="PANTHER" id="PTHR30176:SF3">
    <property type="entry name" value="FERREDOXIN-TYPE PROTEIN NAPH"/>
    <property type="match status" value="1"/>
</dbReference>
<dbReference type="Pfam" id="PF11614">
    <property type="entry name" value="FixG_C"/>
    <property type="match status" value="1"/>
</dbReference>
<dbReference type="Pfam" id="PF12801">
    <property type="entry name" value="Fer4_5"/>
    <property type="match status" value="1"/>
</dbReference>
<evidence type="ECO:0000259" key="8">
    <source>
        <dbReference type="PROSITE" id="PS51379"/>
    </source>
</evidence>
<dbReference type="InterPro" id="IPR032879">
    <property type="entry name" value="FixG_C"/>
</dbReference>
<evidence type="ECO:0000256" key="6">
    <source>
        <dbReference type="ARBA" id="ARBA00023014"/>
    </source>
</evidence>
<dbReference type="Pfam" id="PF13746">
    <property type="entry name" value="Fer4_18"/>
    <property type="match status" value="1"/>
</dbReference>
<evidence type="ECO:0000313" key="9">
    <source>
        <dbReference type="EMBL" id="ANV98720.1"/>
    </source>
</evidence>
<keyword evidence="6" id="KW-0411">Iron-sulfur</keyword>
<dbReference type="Gene3D" id="2.60.40.10">
    <property type="entry name" value="Immunoglobulins"/>
    <property type="match status" value="1"/>
</dbReference>
<dbReference type="STRING" id="222136.BBW65_01230"/>
<evidence type="ECO:0000256" key="3">
    <source>
        <dbReference type="ARBA" id="ARBA00022723"/>
    </source>
</evidence>
<dbReference type="OrthoDB" id="9811700at2"/>
<keyword evidence="3" id="KW-0479">Metal-binding</keyword>
<keyword evidence="7" id="KW-0812">Transmembrane</keyword>
<evidence type="ECO:0000256" key="1">
    <source>
        <dbReference type="ARBA" id="ARBA00022448"/>
    </source>
</evidence>
<dbReference type="GO" id="GO:0051539">
    <property type="term" value="F:4 iron, 4 sulfur cluster binding"/>
    <property type="evidence" value="ECO:0007669"/>
    <property type="project" value="UniProtKB-KW"/>
</dbReference>
<dbReference type="SUPFAM" id="SSF54862">
    <property type="entry name" value="4Fe-4S ferredoxins"/>
    <property type="match status" value="1"/>
</dbReference>
<feature type="transmembrane region" description="Helical" evidence="7">
    <location>
        <begin position="162"/>
        <end position="183"/>
    </location>
</feature>
<name>A0A1B1U7K7_9HELI</name>
<gene>
    <name evidence="9" type="ORF">BBW65_01230</name>
</gene>
<feature type="transmembrane region" description="Helical" evidence="7">
    <location>
        <begin position="56"/>
        <end position="79"/>
    </location>
</feature>
<dbReference type="AlphaFoldDB" id="A0A1B1U7K7"/>
<dbReference type="EMBL" id="CP016503">
    <property type="protein sequence ID" value="ANV98720.1"/>
    <property type="molecule type" value="Genomic_DNA"/>
</dbReference>
<dbReference type="PROSITE" id="PS51379">
    <property type="entry name" value="4FE4S_FER_2"/>
    <property type="match status" value="1"/>
</dbReference>
<keyword evidence="4" id="KW-0249">Electron transport</keyword>
<dbReference type="InterPro" id="IPR013783">
    <property type="entry name" value="Ig-like_fold"/>
</dbReference>
<keyword evidence="7" id="KW-0472">Membrane</keyword>
<dbReference type="InterPro" id="IPR051684">
    <property type="entry name" value="Electron_Trans/Redox"/>
</dbReference>
<keyword evidence="2" id="KW-0004">4Fe-4S</keyword>
<evidence type="ECO:0000256" key="7">
    <source>
        <dbReference type="SAM" id="Phobius"/>
    </source>
</evidence>
<keyword evidence="7" id="KW-1133">Transmembrane helix</keyword>
<keyword evidence="5" id="KW-0408">Iron</keyword>
<evidence type="ECO:0000256" key="2">
    <source>
        <dbReference type="ARBA" id="ARBA00022485"/>
    </source>
</evidence>
<dbReference type="GO" id="GO:0005886">
    <property type="term" value="C:plasma membrane"/>
    <property type="evidence" value="ECO:0007669"/>
    <property type="project" value="TreeGrafter"/>
</dbReference>
<dbReference type="InterPro" id="IPR014116">
    <property type="entry name" value="Cyt_c_oxidase_cbb3_FixG"/>
</dbReference>
<sequence length="453" mass="51532">MSYRIKRYWVYSIIAFCVILMPFVHINGNQIFLLSFDHQELHLLGKVFSVQQLQVLPFLVILLFVGIFFATTLLGRVWCGWACPQTIFRVIYRDLLQSKLLGLRKINNKQKSESLETLNQKLKNLFAIFLITLCTFSASAVLLFYFVPPSDFFAYLKNPQEHLVLLGFWLGIGLFFTIDIVLIQENFCTYVCPYCRVQSVLFDDDTQNVIYNQNRGGAIYDTNLHKIPTPLKSRESQAECIECQKCVKVCPTHIDIRAGMQLECINCLECADACSSVMAKFNKTSLITWTSQNAIVSDSKVRYLRPKIIGYVFVLALAIGLAIFMGGRGSSLILNITHATSLYTHQSNGIITNEYIVLAQNESKEADDFKLEIIKSPDISILKPTQTISIQGDHQKRFVLVLAHQQTSTATTQAQTRNIPITIRLTSTKNPEVFVEKKTFFVYPIETQNKGKQ</sequence>
<proteinExistence type="predicted"/>
<dbReference type="PANTHER" id="PTHR30176">
    <property type="entry name" value="FERREDOXIN-TYPE PROTEIN NAPH"/>
    <property type="match status" value="1"/>
</dbReference>
<dbReference type="GO" id="GO:0046872">
    <property type="term" value="F:metal ion binding"/>
    <property type="evidence" value="ECO:0007669"/>
    <property type="project" value="UniProtKB-KW"/>
</dbReference>
<accession>A0A1B1U7K7</accession>
<feature type="transmembrane region" description="Helical" evidence="7">
    <location>
        <begin position="9"/>
        <end position="36"/>
    </location>
</feature>
<organism evidence="9 10">
    <name type="scientific">Helicobacter enhydrae</name>
    <dbReference type="NCBI Taxonomy" id="222136"/>
    <lineage>
        <taxon>Bacteria</taxon>
        <taxon>Pseudomonadati</taxon>
        <taxon>Campylobacterota</taxon>
        <taxon>Epsilonproteobacteria</taxon>
        <taxon>Campylobacterales</taxon>
        <taxon>Helicobacteraceae</taxon>
        <taxon>Helicobacter</taxon>
    </lineage>
</organism>
<dbReference type="NCBIfam" id="TIGR02745">
    <property type="entry name" value="ccoG_rdxA_fixG"/>
    <property type="match status" value="1"/>
</dbReference>
<dbReference type="RefSeq" id="WP_066341742.1">
    <property type="nucleotide sequence ID" value="NZ_CP016503.1"/>
</dbReference>